<feature type="transmembrane region" description="Helical" evidence="14">
    <location>
        <begin position="214"/>
        <end position="234"/>
    </location>
</feature>
<keyword evidence="7" id="KW-0862">Zinc</keyword>
<dbReference type="InterPro" id="IPR001626">
    <property type="entry name" value="ABC_TroCD"/>
</dbReference>
<dbReference type="SUPFAM" id="SSF81345">
    <property type="entry name" value="ABC transporter involved in vitamin B12 uptake, BtuC"/>
    <property type="match status" value="1"/>
</dbReference>
<comment type="subcellular location">
    <subcellularLocation>
        <location evidence="2 13">Cell membrane</location>
        <topology evidence="2 13">Multi-pass membrane protein</topology>
    </subcellularLocation>
</comment>
<keyword evidence="6 13" id="KW-0812">Transmembrane</keyword>
<comment type="function">
    <text evidence="1">Involved in the high-affinity zinc uptake transport system.</text>
</comment>
<evidence type="ECO:0000313" key="15">
    <source>
        <dbReference type="EMBL" id="OAN48696.1"/>
    </source>
</evidence>
<evidence type="ECO:0000256" key="7">
    <source>
        <dbReference type="ARBA" id="ARBA00022833"/>
    </source>
</evidence>
<feature type="transmembrane region" description="Helical" evidence="14">
    <location>
        <begin position="115"/>
        <end position="146"/>
    </location>
</feature>
<dbReference type="GO" id="GO:0055085">
    <property type="term" value="P:transmembrane transport"/>
    <property type="evidence" value="ECO:0007669"/>
    <property type="project" value="InterPro"/>
</dbReference>
<feature type="transmembrane region" description="Helical" evidence="14">
    <location>
        <begin position="6"/>
        <end position="29"/>
    </location>
</feature>
<feature type="transmembrane region" description="Helical" evidence="14">
    <location>
        <begin position="41"/>
        <end position="74"/>
    </location>
</feature>
<keyword evidence="8" id="KW-0864">Zinc transport</keyword>
<evidence type="ECO:0000256" key="2">
    <source>
        <dbReference type="ARBA" id="ARBA00004651"/>
    </source>
</evidence>
<dbReference type="AlphaFoldDB" id="A0A178MJ47"/>
<keyword evidence="4 13" id="KW-0813">Transport</keyword>
<evidence type="ECO:0000256" key="5">
    <source>
        <dbReference type="ARBA" id="ARBA00022475"/>
    </source>
</evidence>
<proteinExistence type="inferred from homology"/>
<sequence length="261" mass="26743">MMDEFLIKALAAGIGLALVAAPFGCFVVWRRMAYFGDTLAHAALLGVVASLLLGTSALFGIAIVAVAAALLLAVAQRQEKLGSDTILGIVSHGALAAGLVALSQVETVRVDLMGWLLGDILAVTWGDVGLIWGGGALMLAALALIWRPLLAATIDPDLAKIEGHAVERARMALMVLVALVVAVAMKVVGVLLVTALLVIPAATARGLSRTPEQMAAFAALVGTVAVGSGLAASWHFDSPAGPSVVVAAVIVFLAARLVRRY</sequence>
<dbReference type="Proteomes" id="UP000078543">
    <property type="component" value="Unassembled WGS sequence"/>
</dbReference>
<evidence type="ECO:0000256" key="10">
    <source>
        <dbReference type="ARBA" id="ARBA00023065"/>
    </source>
</evidence>
<dbReference type="PANTHER" id="PTHR30477:SF23">
    <property type="entry name" value="HIGH-AFFINITY ZINC UPTAKE SYSTEM MEMBRANE PROTEIN ZNUB"/>
    <property type="match status" value="1"/>
</dbReference>
<gene>
    <name evidence="15" type="ORF">A6A05_14830</name>
</gene>
<dbReference type="GO" id="GO:0010043">
    <property type="term" value="P:response to zinc ion"/>
    <property type="evidence" value="ECO:0007669"/>
    <property type="project" value="TreeGrafter"/>
</dbReference>
<feature type="transmembrane region" description="Helical" evidence="14">
    <location>
        <begin position="86"/>
        <end position="103"/>
    </location>
</feature>
<evidence type="ECO:0000256" key="6">
    <source>
        <dbReference type="ARBA" id="ARBA00022692"/>
    </source>
</evidence>
<dbReference type="EMBL" id="LWQU01000158">
    <property type="protein sequence ID" value="OAN48696.1"/>
    <property type="molecule type" value="Genomic_DNA"/>
</dbReference>
<evidence type="ECO:0000256" key="1">
    <source>
        <dbReference type="ARBA" id="ARBA00002313"/>
    </source>
</evidence>
<evidence type="ECO:0000256" key="8">
    <source>
        <dbReference type="ARBA" id="ARBA00022906"/>
    </source>
</evidence>
<comment type="similarity">
    <text evidence="3 13">Belongs to the ABC-3 integral membrane protein family.</text>
</comment>
<evidence type="ECO:0000256" key="14">
    <source>
        <dbReference type="SAM" id="Phobius"/>
    </source>
</evidence>
<evidence type="ECO:0000256" key="11">
    <source>
        <dbReference type="ARBA" id="ARBA00023136"/>
    </source>
</evidence>
<dbReference type="CDD" id="cd06550">
    <property type="entry name" value="TM_ABC_iron-siderophores_like"/>
    <property type="match status" value="1"/>
</dbReference>
<feature type="transmembrane region" description="Helical" evidence="14">
    <location>
        <begin position="240"/>
        <end position="258"/>
    </location>
</feature>
<keyword evidence="16" id="KW-1185">Reference proteome</keyword>
<name>A0A178MJ47_9PROT</name>
<dbReference type="Gene3D" id="1.10.3470.10">
    <property type="entry name" value="ABC transporter involved in vitamin B12 uptake, BtuC"/>
    <property type="match status" value="1"/>
</dbReference>
<comment type="caution">
    <text evidence="15">The sequence shown here is derived from an EMBL/GenBank/DDBJ whole genome shotgun (WGS) entry which is preliminary data.</text>
</comment>
<dbReference type="PANTHER" id="PTHR30477">
    <property type="entry name" value="ABC-TRANSPORTER METAL-BINDING PROTEIN"/>
    <property type="match status" value="1"/>
</dbReference>
<dbReference type="GO" id="GO:0006829">
    <property type="term" value="P:zinc ion transport"/>
    <property type="evidence" value="ECO:0007669"/>
    <property type="project" value="UniProtKB-KW"/>
</dbReference>
<accession>A0A178MJ47</accession>
<evidence type="ECO:0000256" key="12">
    <source>
        <dbReference type="ARBA" id="ARBA00040080"/>
    </source>
</evidence>
<evidence type="ECO:0000256" key="4">
    <source>
        <dbReference type="ARBA" id="ARBA00022448"/>
    </source>
</evidence>
<protein>
    <recommendedName>
        <fullName evidence="12">High-affinity zinc uptake system membrane protein ZnuB</fullName>
    </recommendedName>
</protein>
<evidence type="ECO:0000256" key="3">
    <source>
        <dbReference type="ARBA" id="ARBA00008034"/>
    </source>
</evidence>
<evidence type="ECO:0000313" key="16">
    <source>
        <dbReference type="Proteomes" id="UP000078543"/>
    </source>
</evidence>
<keyword evidence="5" id="KW-1003">Cell membrane</keyword>
<keyword evidence="9 14" id="KW-1133">Transmembrane helix</keyword>
<dbReference type="GO" id="GO:0043190">
    <property type="term" value="C:ATP-binding cassette (ABC) transporter complex"/>
    <property type="evidence" value="ECO:0007669"/>
    <property type="project" value="InterPro"/>
</dbReference>
<evidence type="ECO:0000256" key="9">
    <source>
        <dbReference type="ARBA" id="ARBA00022989"/>
    </source>
</evidence>
<reference evidence="15 16" key="1">
    <citation type="submission" date="2016-04" db="EMBL/GenBank/DDBJ databases">
        <title>Draft genome sequence of freshwater magnetotactic bacteria Magnetospirillum marisnigri SP-1 and Magnetospirillum moscoviense BB-1.</title>
        <authorList>
            <person name="Koziaeva V."/>
            <person name="Dziuba M.V."/>
            <person name="Ivanov T.M."/>
            <person name="Kuznetsov B."/>
            <person name="Grouzdev D.S."/>
        </authorList>
    </citation>
    <scope>NUCLEOTIDE SEQUENCE [LARGE SCALE GENOMIC DNA]</scope>
    <source>
        <strain evidence="15 16">BB-1</strain>
    </source>
</reference>
<dbReference type="Pfam" id="PF00950">
    <property type="entry name" value="ABC-3"/>
    <property type="match status" value="1"/>
</dbReference>
<feature type="transmembrane region" description="Helical" evidence="14">
    <location>
        <begin position="172"/>
        <end position="202"/>
    </location>
</feature>
<evidence type="ECO:0000256" key="13">
    <source>
        <dbReference type="RuleBase" id="RU003943"/>
    </source>
</evidence>
<dbReference type="InterPro" id="IPR037294">
    <property type="entry name" value="ABC_BtuC-like"/>
</dbReference>
<keyword evidence="10" id="KW-0406">Ion transport</keyword>
<organism evidence="15 16">
    <name type="scientific">Magnetospirillum moscoviense</name>
    <dbReference type="NCBI Taxonomy" id="1437059"/>
    <lineage>
        <taxon>Bacteria</taxon>
        <taxon>Pseudomonadati</taxon>
        <taxon>Pseudomonadota</taxon>
        <taxon>Alphaproteobacteria</taxon>
        <taxon>Rhodospirillales</taxon>
        <taxon>Rhodospirillaceae</taxon>
        <taxon>Magnetospirillum</taxon>
    </lineage>
</organism>
<dbReference type="STRING" id="1437059.A6A05_14830"/>
<keyword evidence="11 14" id="KW-0472">Membrane</keyword>